<dbReference type="InterPro" id="IPR010291">
    <property type="entry name" value="Ion_channel_UNC-93"/>
</dbReference>
<evidence type="ECO:0000256" key="1">
    <source>
        <dbReference type="ARBA" id="ARBA00004141"/>
    </source>
</evidence>
<dbReference type="Pfam" id="PF05978">
    <property type="entry name" value="UNC-93"/>
    <property type="match status" value="1"/>
</dbReference>
<dbReference type="Proteomes" id="UP001432027">
    <property type="component" value="Unassembled WGS sequence"/>
</dbReference>
<gene>
    <name evidence="7" type="ORF">PENTCL1PPCAC_4202</name>
</gene>
<evidence type="ECO:0000313" key="8">
    <source>
        <dbReference type="Proteomes" id="UP001432027"/>
    </source>
</evidence>
<feature type="transmembrane region" description="Helical" evidence="6">
    <location>
        <begin position="239"/>
        <end position="260"/>
    </location>
</feature>
<dbReference type="PANTHER" id="PTHR23294:SF18">
    <property type="entry name" value="UNC93-LIKE PROTEIN MFSD11"/>
    <property type="match status" value="1"/>
</dbReference>
<feature type="transmembrane region" description="Helical" evidence="6">
    <location>
        <begin position="103"/>
        <end position="123"/>
    </location>
</feature>
<dbReference type="PANTHER" id="PTHR23294">
    <property type="entry name" value="ET TRANSLATION PRODUCT-RELATED"/>
    <property type="match status" value="1"/>
</dbReference>
<sequence length="460" mass="51800">MGPSSYALICAVLCGLANFIIWCGYDANVFIAESVLHSVNGRDPERIGAHDGYYGLAVSNVFYMISTLAVPSLMNYFRSKWILALSGAFFTFYFISFQFLNRYLYFFACAMLGMAFSSFNVGYSGYLTEFSTRQTIERNQALSWAVSSFSVMGAGIVNFIVTTINMDEHGIVSKYREYSDTEIRYFFAAFALLGIIGMVLFSLLPNREVEDNIAASNVRCKSLKEQLIVMFTVLFDRRVLILVPFYLYIGLFFSFWISIIPTTLQFTKSLSLNIYIPAYFGITFTAGSVIMSMLTMKMSSIVFNFSFKPLMIINATLHTLIYTLTVCLIPQWSTIRPNDEPSLLIQPSVFPVLILAFLLGLADAANNTTRTVLSSLLLPTRRQQTFGASRFYHGLAASIMFFASPSLSIYAYVAILSAFLVRYAISYSKDNAIHLSNSISQIVSTIVYLYTCEFIQKEER</sequence>
<dbReference type="GO" id="GO:0016020">
    <property type="term" value="C:membrane"/>
    <property type="evidence" value="ECO:0007669"/>
    <property type="project" value="UniProtKB-SubCell"/>
</dbReference>
<reference evidence="7" key="1">
    <citation type="submission" date="2023-10" db="EMBL/GenBank/DDBJ databases">
        <title>Genome assembly of Pristionchus species.</title>
        <authorList>
            <person name="Yoshida K."/>
            <person name="Sommer R.J."/>
        </authorList>
    </citation>
    <scope>NUCLEOTIDE SEQUENCE</scope>
    <source>
        <strain evidence="7">RS0144</strain>
    </source>
</reference>
<feature type="non-terminal residue" evidence="7">
    <location>
        <position position="460"/>
    </location>
</feature>
<evidence type="ECO:0000256" key="5">
    <source>
        <dbReference type="ARBA" id="ARBA00023136"/>
    </source>
</evidence>
<feature type="transmembrane region" description="Helical" evidence="6">
    <location>
        <begin position="81"/>
        <end position="97"/>
    </location>
</feature>
<feature type="transmembrane region" description="Helical" evidence="6">
    <location>
        <begin position="185"/>
        <end position="204"/>
    </location>
</feature>
<organism evidence="7 8">
    <name type="scientific">Pristionchus entomophagus</name>
    <dbReference type="NCBI Taxonomy" id="358040"/>
    <lineage>
        <taxon>Eukaryota</taxon>
        <taxon>Metazoa</taxon>
        <taxon>Ecdysozoa</taxon>
        <taxon>Nematoda</taxon>
        <taxon>Chromadorea</taxon>
        <taxon>Rhabditida</taxon>
        <taxon>Rhabditina</taxon>
        <taxon>Diplogasteromorpha</taxon>
        <taxon>Diplogasteroidea</taxon>
        <taxon>Neodiplogasteridae</taxon>
        <taxon>Pristionchus</taxon>
    </lineage>
</organism>
<evidence type="ECO:0000313" key="7">
    <source>
        <dbReference type="EMBL" id="GMS82027.1"/>
    </source>
</evidence>
<feature type="transmembrane region" description="Helical" evidence="6">
    <location>
        <begin position="312"/>
        <end position="332"/>
    </location>
</feature>
<comment type="similarity">
    <text evidence="2">Belongs to the unc-93 family.</text>
</comment>
<dbReference type="InterPro" id="IPR036259">
    <property type="entry name" value="MFS_trans_sf"/>
</dbReference>
<accession>A0AAV5SH92</accession>
<keyword evidence="4 6" id="KW-1133">Transmembrane helix</keyword>
<evidence type="ECO:0000256" key="4">
    <source>
        <dbReference type="ARBA" id="ARBA00022989"/>
    </source>
</evidence>
<proteinExistence type="inferred from homology"/>
<dbReference type="EMBL" id="BTSX01000001">
    <property type="protein sequence ID" value="GMS82027.1"/>
    <property type="molecule type" value="Genomic_DNA"/>
</dbReference>
<evidence type="ECO:0000256" key="6">
    <source>
        <dbReference type="SAM" id="Phobius"/>
    </source>
</evidence>
<dbReference type="InterPro" id="IPR051617">
    <property type="entry name" value="UNC-93-like_regulator"/>
</dbReference>
<comment type="caution">
    <text evidence="7">The sequence shown here is derived from an EMBL/GenBank/DDBJ whole genome shotgun (WGS) entry which is preliminary data.</text>
</comment>
<feature type="transmembrane region" description="Helical" evidence="6">
    <location>
        <begin position="7"/>
        <end position="32"/>
    </location>
</feature>
<evidence type="ECO:0008006" key="9">
    <source>
        <dbReference type="Google" id="ProtNLM"/>
    </source>
</evidence>
<dbReference type="AlphaFoldDB" id="A0AAV5SH92"/>
<evidence type="ECO:0000256" key="2">
    <source>
        <dbReference type="ARBA" id="ARBA00009172"/>
    </source>
</evidence>
<feature type="transmembrane region" description="Helical" evidence="6">
    <location>
        <begin position="272"/>
        <end position="291"/>
    </location>
</feature>
<dbReference type="Gene3D" id="1.20.1250.20">
    <property type="entry name" value="MFS general substrate transporter like domains"/>
    <property type="match status" value="1"/>
</dbReference>
<feature type="transmembrane region" description="Helical" evidence="6">
    <location>
        <begin position="144"/>
        <end position="165"/>
    </location>
</feature>
<keyword evidence="3 6" id="KW-0812">Transmembrane</keyword>
<protein>
    <recommendedName>
        <fullName evidence="9">Membrane transporter</fullName>
    </recommendedName>
</protein>
<keyword evidence="5 6" id="KW-0472">Membrane</keyword>
<feature type="transmembrane region" description="Helical" evidence="6">
    <location>
        <begin position="52"/>
        <end position="74"/>
    </location>
</feature>
<feature type="transmembrane region" description="Helical" evidence="6">
    <location>
        <begin position="386"/>
        <end position="403"/>
    </location>
</feature>
<name>A0AAV5SH92_9BILA</name>
<evidence type="ECO:0000256" key="3">
    <source>
        <dbReference type="ARBA" id="ARBA00022692"/>
    </source>
</evidence>
<comment type="subcellular location">
    <subcellularLocation>
        <location evidence="1">Membrane</location>
        <topology evidence="1">Multi-pass membrane protein</topology>
    </subcellularLocation>
</comment>
<feature type="transmembrane region" description="Helical" evidence="6">
    <location>
        <begin position="344"/>
        <end position="365"/>
    </location>
</feature>
<dbReference type="SUPFAM" id="SSF103473">
    <property type="entry name" value="MFS general substrate transporter"/>
    <property type="match status" value="1"/>
</dbReference>
<keyword evidence="8" id="KW-1185">Reference proteome</keyword>